<feature type="non-terminal residue" evidence="2">
    <location>
        <position position="1"/>
    </location>
</feature>
<protein>
    <recommendedName>
        <fullName evidence="1">TNase-like domain-containing protein</fullName>
    </recommendedName>
</protein>
<gene>
    <name evidence="2" type="ORF">METZ01_LOCUS382616</name>
</gene>
<dbReference type="SUPFAM" id="SSF50199">
    <property type="entry name" value="Staphylococcal nuclease"/>
    <property type="match status" value="1"/>
</dbReference>
<organism evidence="2">
    <name type="scientific">marine metagenome</name>
    <dbReference type="NCBI Taxonomy" id="408172"/>
    <lineage>
        <taxon>unclassified sequences</taxon>
        <taxon>metagenomes</taxon>
        <taxon>ecological metagenomes</taxon>
    </lineage>
</organism>
<accession>A0A382U6W9</accession>
<reference evidence="2" key="1">
    <citation type="submission" date="2018-05" db="EMBL/GenBank/DDBJ databases">
        <authorList>
            <person name="Lanie J.A."/>
            <person name="Ng W.-L."/>
            <person name="Kazmierczak K.M."/>
            <person name="Andrzejewski T.M."/>
            <person name="Davidsen T.M."/>
            <person name="Wayne K.J."/>
            <person name="Tettelin H."/>
            <person name="Glass J.I."/>
            <person name="Rusch D."/>
            <person name="Podicherti R."/>
            <person name="Tsui H.-C.T."/>
            <person name="Winkler M.E."/>
        </authorList>
    </citation>
    <scope>NUCLEOTIDE SEQUENCE</scope>
</reference>
<dbReference type="Gene3D" id="2.40.50.90">
    <property type="match status" value="1"/>
</dbReference>
<feature type="non-terminal residue" evidence="2">
    <location>
        <position position="101"/>
    </location>
</feature>
<feature type="domain" description="TNase-like" evidence="1">
    <location>
        <begin position="44"/>
        <end position="100"/>
    </location>
</feature>
<proteinExistence type="predicted"/>
<dbReference type="Pfam" id="PF00565">
    <property type="entry name" value="SNase"/>
    <property type="match status" value="1"/>
</dbReference>
<dbReference type="InterPro" id="IPR016071">
    <property type="entry name" value="Staphylococal_nuclease_OB-fold"/>
</dbReference>
<sequence>VKTNIGIMPIVACLWVFMSFPAIADVTGHARVVDGDTLVIADIRIRLHGIDSPEQKQECLLHGNPWLCGEAATEALRKMIGEQPVFCRGEKKDRYKRLIAV</sequence>
<dbReference type="EMBL" id="UINC01141805">
    <property type="protein sequence ID" value="SVD29762.1"/>
    <property type="molecule type" value="Genomic_DNA"/>
</dbReference>
<dbReference type="AlphaFoldDB" id="A0A382U6W9"/>
<dbReference type="InterPro" id="IPR035437">
    <property type="entry name" value="SNase_OB-fold_sf"/>
</dbReference>
<evidence type="ECO:0000259" key="1">
    <source>
        <dbReference type="Pfam" id="PF00565"/>
    </source>
</evidence>
<evidence type="ECO:0000313" key="2">
    <source>
        <dbReference type="EMBL" id="SVD29762.1"/>
    </source>
</evidence>
<name>A0A382U6W9_9ZZZZ</name>